<organism evidence="3 4">
    <name type="scientific">Leuconostoc citreum</name>
    <dbReference type="NCBI Taxonomy" id="33964"/>
    <lineage>
        <taxon>Bacteria</taxon>
        <taxon>Bacillati</taxon>
        <taxon>Bacillota</taxon>
        <taxon>Bacilli</taxon>
        <taxon>Lactobacillales</taxon>
        <taxon>Lactobacillaceae</taxon>
        <taxon>Leuconostoc</taxon>
    </lineage>
</organism>
<proteinExistence type="predicted"/>
<dbReference type="AlphaFoldDB" id="A0A5A5TYQ5"/>
<feature type="region of interest" description="Disordered" evidence="1">
    <location>
        <begin position="1"/>
        <end position="21"/>
    </location>
</feature>
<gene>
    <name evidence="3" type="primary">pcaC_1</name>
    <name evidence="3" type="ORF">LCIT_01380</name>
</gene>
<sequence>MNSYENGKQIREQMVGKEKSQEISDSLSDIAPIIDEKVLLLFDENQKRSIISMKQREMLTLTTLATQGDTSYQLDFHIQASLNAGLTKEEIVEVFVHSLPYIGFPKTLNAIAVARKVFATR</sequence>
<dbReference type="SUPFAM" id="SSF69118">
    <property type="entry name" value="AhpD-like"/>
    <property type="match status" value="1"/>
</dbReference>
<dbReference type="Pfam" id="PF02627">
    <property type="entry name" value="CMD"/>
    <property type="match status" value="1"/>
</dbReference>
<name>A0A5A5TYQ5_LEUCI</name>
<dbReference type="InterPro" id="IPR003779">
    <property type="entry name" value="CMD-like"/>
</dbReference>
<dbReference type="Proteomes" id="UP000323274">
    <property type="component" value="Unassembled WGS sequence"/>
</dbReference>
<feature type="domain" description="Carboxymuconolactone decarboxylase-like" evidence="2">
    <location>
        <begin position="46"/>
        <end position="115"/>
    </location>
</feature>
<dbReference type="InterPro" id="IPR029032">
    <property type="entry name" value="AhpD-like"/>
</dbReference>
<dbReference type="PANTHER" id="PTHR33570:SF2">
    <property type="entry name" value="CARBOXYMUCONOLACTONE DECARBOXYLASE-LIKE DOMAIN-CONTAINING PROTEIN"/>
    <property type="match status" value="1"/>
</dbReference>
<reference evidence="3 4" key="1">
    <citation type="submission" date="2019-04" db="EMBL/GenBank/DDBJ databases">
        <title>A pseudo-fructophilic Leuconostoc citreum strain F192-5 isolated from peel of satsuma mandarin: the first report for isolation and characterization of strain-dependent fructophilic-like characteristics.</title>
        <authorList>
            <person name="Maeno S."/>
            <person name="Tanizawa Y."/>
            <person name="Kajikawa A."/>
            <person name="Kanesaki Y."/>
            <person name="Kubota E."/>
            <person name="Arita M."/>
            <person name="Leon D."/>
            <person name="Endo A."/>
        </authorList>
    </citation>
    <scope>NUCLEOTIDE SEQUENCE [LARGE SCALE GENOMIC DNA]</scope>
    <source>
        <strain evidence="3 4">F192-5</strain>
    </source>
</reference>
<dbReference type="PANTHER" id="PTHR33570">
    <property type="entry name" value="4-CARBOXYMUCONOLACTONE DECARBOXYLASE FAMILY PROTEIN"/>
    <property type="match status" value="1"/>
</dbReference>
<dbReference type="EMBL" id="BJJW01000002">
    <property type="protein sequence ID" value="GDZ82896.1"/>
    <property type="molecule type" value="Genomic_DNA"/>
</dbReference>
<dbReference type="RefSeq" id="WP_149333520.1">
    <property type="nucleotide sequence ID" value="NZ_BJJW01000002.1"/>
</dbReference>
<evidence type="ECO:0000313" key="4">
    <source>
        <dbReference type="Proteomes" id="UP000323274"/>
    </source>
</evidence>
<evidence type="ECO:0000313" key="3">
    <source>
        <dbReference type="EMBL" id="GDZ82896.1"/>
    </source>
</evidence>
<accession>A0A5A5TYQ5</accession>
<dbReference type="Gene3D" id="1.20.1290.10">
    <property type="entry name" value="AhpD-like"/>
    <property type="match status" value="1"/>
</dbReference>
<evidence type="ECO:0000259" key="2">
    <source>
        <dbReference type="Pfam" id="PF02627"/>
    </source>
</evidence>
<dbReference type="GO" id="GO:0051920">
    <property type="term" value="F:peroxiredoxin activity"/>
    <property type="evidence" value="ECO:0007669"/>
    <property type="project" value="InterPro"/>
</dbReference>
<evidence type="ECO:0000256" key="1">
    <source>
        <dbReference type="SAM" id="MobiDB-lite"/>
    </source>
</evidence>
<comment type="caution">
    <text evidence="3">The sequence shown here is derived from an EMBL/GenBank/DDBJ whole genome shotgun (WGS) entry which is preliminary data.</text>
</comment>
<dbReference type="InterPro" id="IPR052512">
    <property type="entry name" value="4CMD/NDH-1_regulator"/>
</dbReference>
<feature type="compositionally biased region" description="Basic and acidic residues" evidence="1">
    <location>
        <begin position="8"/>
        <end position="21"/>
    </location>
</feature>
<protein>
    <submittedName>
        <fullName evidence="3">Carboxymuconolactone decarboxylase</fullName>
    </submittedName>
</protein>